<evidence type="ECO:0000313" key="1">
    <source>
        <dbReference type="EMBL" id="CAL1268564.1"/>
    </source>
</evidence>
<sequence>MCTKEVLCTSENCTLSKQFDEVTRNAVKRIRCTNETCPVNSNQYPVKALRQIFSSLTCHARRLWSTETMCLRFYSSSVVAELEFATYVNHHSLAFLRVVRWANAHHYEDQNKSS</sequence>
<protein>
    <submittedName>
        <fullName evidence="1">Uncharacterized protein</fullName>
    </submittedName>
</protein>
<comment type="caution">
    <text evidence="1">The sequence shown here is derived from an EMBL/GenBank/DDBJ whole genome shotgun (WGS) entry which is preliminary data.</text>
</comment>
<organism evidence="1 2">
    <name type="scientific">Larinioides sclopetarius</name>
    <dbReference type="NCBI Taxonomy" id="280406"/>
    <lineage>
        <taxon>Eukaryota</taxon>
        <taxon>Metazoa</taxon>
        <taxon>Ecdysozoa</taxon>
        <taxon>Arthropoda</taxon>
        <taxon>Chelicerata</taxon>
        <taxon>Arachnida</taxon>
        <taxon>Araneae</taxon>
        <taxon>Araneomorphae</taxon>
        <taxon>Entelegynae</taxon>
        <taxon>Araneoidea</taxon>
        <taxon>Araneidae</taxon>
        <taxon>Larinioides</taxon>
    </lineage>
</organism>
<reference evidence="1 2" key="1">
    <citation type="submission" date="2024-04" db="EMBL/GenBank/DDBJ databases">
        <authorList>
            <person name="Rising A."/>
            <person name="Reimegard J."/>
            <person name="Sonavane S."/>
            <person name="Akerstrom W."/>
            <person name="Nylinder S."/>
            <person name="Hedman E."/>
            <person name="Kallberg Y."/>
        </authorList>
    </citation>
    <scope>NUCLEOTIDE SEQUENCE [LARGE SCALE GENOMIC DNA]</scope>
</reference>
<dbReference type="AlphaFoldDB" id="A0AAV1ZA61"/>
<proteinExistence type="predicted"/>
<evidence type="ECO:0000313" key="2">
    <source>
        <dbReference type="Proteomes" id="UP001497382"/>
    </source>
</evidence>
<dbReference type="Proteomes" id="UP001497382">
    <property type="component" value="Unassembled WGS sequence"/>
</dbReference>
<accession>A0AAV1ZA61</accession>
<keyword evidence="2" id="KW-1185">Reference proteome</keyword>
<gene>
    <name evidence="1" type="ORF">LARSCL_LOCUS4239</name>
</gene>
<dbReference type="EMBL" id="CAXIEN010000034">
    <property type="protein sequence ID" value="CAL1268564.1"/>
    <property type="molecule type" value="Genomic_DNA"/>
</dbReference>
<name>A0AAV1ZA61_9ARAC</name>